<gene>
    <name evidence="1" type="ordered locus">Meso_2689</name>
</gene>
<dbReference type="AlphaFoldDB" id="Q11EV9"/>
<dbReference type="InterPro" id="IPR024078">
    <property type="entry name" value="LmbE-like_dom_sf"/>
</dbReference>
<name>Q11EV9_CHESB</name>
<dbReference type="PANTHER" id="PTHR12993:SF29">
    <property type="entry name" value="BLR3841 PROTEIN"/>
    <property type="match status" value="1"/>
</dbReference>
<dbReference type="STRING" id="266779.Meso_2689"/>
<dbReference type="KEGG" id="mes:Meso_2689"/>
<organism evidence="1">
    <name type="scientific">Chelativorans sp. (strain BNC1)</name>
    <dbReference type="NCBI Taxonomy" id="266779"/>
    <lineage>
        <taxon>Bacteria</taxon>
        <taxon>Pseudomonadati</taxon>
        <taxon>Pseudomonadota</taxon>
        <taxon>Alphaproteobacteria</taxon>
        <taxon>Hyphomicrobiales</taxon>
        <taxon>Phyllobacteriaceae</taxon>
        <taxon>Chelativorans</taxon>
    </lineage>
</organism>
<dbReference type="PANTHER" id="PTHR12993">
    <property type="entry name" value="N-ACETYLGLUCOSAMINYL-PHOSPHATIDYLINOSITOL DE-N-ACETYLASE-RELATED"/>
    <property type="match status" value="1"/>
</dbReference>
<dbReference type="GO" id="GO:0016811">
    <property type="term" value="F:hydrolase activity, acting on carbon-nitrogen (but not peptide) bonds, in linear amides"/>
    <property type="evidence" value="ECO:0007669"/>
    <property type="project" value="TreeGrafter"/>
</dbReference>
<evidence type="ECO:0000313" key="1">
    <source>
        <dbReference type="EMBL" id="ABG64066.1"/>
    </source>
</evidence>
<protein>
    <submittedName>
        <fullName evidence="1">LmbE-like protein</fullName>
    </submittedName>
</protein>
<accession>Q11EV9</accession>
<dbReference type="eggNOG" id="COG2120">
    <property type="taxonomic scope" value="Bacteria"/>
</dbReference>
<dbReference type="Gene3D" id="3.40.50.10320">
    <property type="entry name" value="LmbE-like"/>
    <property type="match status" value="1"/>
</dbReference>
<dbReference type="HOGENOM" id="CLU_076285_0_0_5"/>
<dbReference type="SUPFAM" id="SSF102588">
    <property type="entry name" value="LmbE-like"/>
    <property type="match status" value="1"/>
</dbReference>
<reference evidence="1" key="1">
    <citation type="submission" date="2006-06" db="EMBL/GenBank/DDBJ databases">
        <title>Complete sequence of chromosome of Chelativorans sp. BNC1.</title>
        <authorList>
            <consortium name="US DOE Joint Genome Institute"/>
            <person name="Copeland A."/>
            <person name="Lucas S."/>
            <person name="Lapidus A."/>
            <person name="Barry K."/>
            <person name="Detter J.C."/>
            <person name="Glavina del Rio T."/>
            <person name="Hammon N."/>
            <person name="Israni S."/>
            <person name="Dalin E."/>
            <person name="Tice H."/>
            <person name="Pitluck S."/>
            <person name="Chertkov O."/>
            <person name="Brettin T."/>
            <person name="Bruce D."/>
            <person name="Han C."/>
            <person name="Tapia R."/>
            <person name="Gilna P."/>
            <person name="Schmutz J."/>
            <person name="Larimer F."/>
            <person name="Land M."/>
            <person name="Hauser L."/>
            <person name="Kyrpides N."/>
            <person name="Mikhailova N."/>
            <person name="Richardson P."/>
        </authorList>
    </citation>
    <scope>NUCLEOTIDE SEQUENCE</scope>
    <source>
        <strain evidence="1">BNC1</strain>
    </source>
</reference>
<dbReference type="Pfam" id="PF02585">
    <property type="entry name" value="PIG-L"/>
    <property type="match status" value="1"/>
</dbReference>
<dbReference type="OrthoDB" id="128519at2"/>
<proteinExistence type="predicted"/>
<dbReference type="InterPro" id="IPR003737">
    <property type="entry name" value="GlcNAc_PI_deacetylase-related"/>
</dbReference>
<dbReference type="EMBL" id="CP000390">
    <property type="protein sequence ID" value="ABG64066.1"/>
    <property type="molecule type" value="Genomic_DNA"/>
</dbReference>
<sequence>MSMSAQWEEDLFAPAEALLELICSPEGSPLDCHDVAVVVAHPDDETIAIGGQLARMRGVKIVHVTDGAPADMKDAEANGFSRREDYAAARRRELEAAVAIAGIGPEACHLIGVADQSSAYHLAEIASRLADLFEKQGIATVFTHALEGGHPDHDSTAFAVRAASHLTARRNLPPPVIYEFPLYRLKQGQSVFQEFIPAGDVEYAVALDDEAAEMKRRMLAAHLTQQRIIGPFSMKTERFRPASPADFRELPNEVLYAQRDWGLRPSDWPNLVEQASRELDLPRWL</sequence>